<reference evidence="2 3" key="1">
    <citation type="journal article" date="2017" name="Int. J. Syst. Evol. Microbiol.">
        <title>Rhodosalinus sediminis gen. nov., sp. nov., isolated from marine saltern.</title>
        <authorList>
            <person name="Guo L.Y."/>
            <person name="Ling S.K."/>
            <person name="Li C.M."/>
            <person name="Chen G.J."/>
            <person name="Du Z.J."/>
        </authorList>
    </citation>
    <scope>NUCLEOTIDE SEQUENCE [LARGE SCALE GENOMIC DNA]</scope>
    <source>
        <strain evidence="2 3">WDN1C137</strain>
    </source>
</reference>
<name>A0A3D9BMK6_9RHOB</name>
<organism evidence="2 3">
    <name type="scientific">Rhodosalinus sediminis</name>
    <dbReference type="NCBI Taxonomy" id="1940533"/>
    <lineage>
        <taxon>Bacteria</taxon>
        <taxon>Pseudomonadati</taxon>
        <taxon>Pseudomonadota</taxon>
        <taxon>Alphaproteobacteria</taxon>
        <taxon>Rhodobacterales</taxon>
        <taxon>Paracoccaceae</taxon>
        <taxon>Rhodosalinus</taxon>
    </lineage>
</organism>
<evidence type="ECO:0000256" key="1">
    <source>
        <dbReference type="SAM" id="SignalP"/>
    </source>
</evidence>
<evidence type="ECO:0000313" key="2">
    <source>
        <dbReference type="EMBL" id="REC54769.1"/>
    </source>
</evidence>
<protein>
    <submittedName>
        <fullName evidence="2">Uncharacterized protein</fullName>
    </submittedName>
</protein>
<proteinExistence type="predicted"/>
<comment type="caution">
    <text evidence="2">The sequence shown here is derived from an EMBL/GenBank/DDBJ whole genome shotgun (WGS) entry which is preliminary data.</text>
</comment>
<evidence type="ECO:0000313" key="3">
    <source>
        <dbReference type="Proteomes" id="UP000257131"/>
    </source>
</evidence>
<dbReference type="Proteomes" id="UP000257131">
    <property type="component" value="Unassembled WGS sequence"/>
</dbReference>
<keyword evidence="1" id="KW-0732">Signal</keyword>
<dbReference type="EMBL" id="QOHR01000025">
    <property type="protein sequence ID" value="REC54769.1"/>
    <property type="molecule type" value="Genomic_DNA"/>
</dbReference>
<sequence length="79" mass="7795">MRGLAVLLLLAACTPAPDPAGVPEATGVPEPTGAFPPLLPLEAVLGPGAPPRADAEEAARLAARAEALRARAAALRAAP</sequence>
<gene>
    <name evidence="2" type="ORF">DRV84_13280</name>
</gene>
<feature type="signal peptide" evidence="1">
    <location>
        <begin position="1"/>
        <end position="20"/>
    </location>
</feature>
<dbReference type="RefSeq" id="WP_115981526.1">
    <property type="nucleotide sequence ID" value="NZ_QOHR01000025.1"/>
</dbReference>
<accession>A0A3D9BMK6</accession>
<keyword evidence="3" id="KW-1185">Reference proteome</keyword>
<feature type="chain" id="PRO_5017823720" evidence="1">
    <location>
        <begin position="21"/>
        <end position="79"/>
    </location>
</feature>
<dbReference type="AlphaFoldDB" id="A0A3D9BMK6"/>